<dbReference type="Pfam" id="PF01522">
    <property type="entry name" value="Polysacc_deac_1"/>
    <property type="match status" value="1"/>
</dbReference>
<dbReference type="EMBL" id="JASJQH010000026">
    <property type="protein sequence ID" value="KAK9768258.1"/>
    <property type="molecule type" value="Genomic_DNA"/>
</dbReference>
<evidence type="ECO:0000256" key="2">
    <source>
        <dbReference type="ARBA" id="ARBA00022801"/>
    </source>
</evidence>
<gene>
    <name evidence="6" type="primary">CDA2_1</name>
    <name evidence="6" type="ORF">K7432_001225</name>
</gene>
<evidence type="ECO:0000259" key="5">
    <source>
        <dbReference type="PROSITE" id="PS51677"/>
    </source>
</evidence>
<dbReference type="Gene3D" id="3.20.20.370">
    <property type="entry name" value="Glycoside hydrolase/deacetylase"/>
    <property type="match status" value="1"/>
</dbReference>
<keyword evidence="7" id="KW-1185">Reference proteome</keyword>
<evidence type="ECO:0000313" key="7">
    <source>
        <dbReference type="Proteomes" id="UP001479436"/>
    </source>
</evidence>
<dbReference type="InterPro" id="IPR050248">
    <property type="entry name" value="Polysacc_deacetylase_ArnD"/>
</dbReference>
<protein>
    <submittedName>
        <fullName evidence="6">Chitin deacetylase</fullName>
        <ecNumber evidence="6">3.5.1.41</ecNumber>
    </submittedName>
</protein>
<name>A0ABR2X3F3_9FUNG</name>
<evidence type="ECO:0000313" key="6">
    <source>
        <dbReference type="EMBL" id="KAK9768258.1"/>
    </source>
</evidence>
<comment type="caution">
    <text evidence="6">The sequence shown here is derived from an EMBL/GenBank/DDBJ whole genome shotgun (WGS) entry which is preliminary data.</text>
</comment>
<evidence type="ECO:0000256" key="4">
    <source>
        <dbReference type="SAM" id="SignalP"/>
    </source>
</evidence>
<evidence type="ECO:0000256" key="1">
    <source>
        <dbReference type="ARBA" id="ARBA00022723"/>
    </source>
</evidence>
<dbReference type="SUPFAM" id="SSF88713">
    <property type="entry name" value="Glycoside hydrolase/deacetylase"/>
    <property type="match status" value="1"/>
</dbReference>
<reference evidence="6 7" key="1">
    <citation type="submission" date="2023-04" db="EMBL/GenBank/DDBJ databases">
        <title>Genome of Basidiobolus ranarum AG-B5.</title>
        <authorList>
            <person name="Stajich J.E."/>
            <person name="Carter-House D."/>
            <person name="Gryganskyi A."/>
        </authorList>
    </citation>
    <scope>NUCLEOTIDE SEQUENCE [LARGE SCALE GENOMIC DNA]</scope>
    <source>
        <strain evidence="6 7">AG-B5</strain>
    </source>
</reference>
<feature type="region of interest" description="Disordered" evidence="3">
    <location>
        <begin position="28"/>
        <end position="53"/>
    </location>
</feature>
<dbReference type="InterPro" id="IPR011330">
    <property type="entry name" value="Glyco_hydro/deAcase_b/a-brl"/>
</dbReference>
<evidence type="ECO:0000256" key="3">
    <source>
        <dbReference type="SAM" id="MobiDB-lite"/>
    </source>
</evidence>
<dbReference type="GO" id="GO:0004099">
    <property type="term" value="F:chitin deacetylase activity"/>
    <property type="evidence" value="ECO:0007669"/>
    <property type="project" value="UniProtKB-EC"/>
</dbReference>
<keyword evidence="2 6" id="KW-0378">Hydrolase</keyword>
<organism evidence="6 7">
    <name type="scientific">Basidiobolus ranarum</name>
    <dbReference type="NCBI Taxonomy" id="34480"/>
    <lineage>
        <taxon>Eukaryota</taxon>
        <taxon>Fungi</taxon>
        <taxon>Fungi incertae sedis</taxon>
        <taxon>Zoopagomycota</taxon>
        <taxon>Entomophthoromycotina</taxon>
        <taxon>Basidiobolomycetes</taxon>
        <taxon>Basidiobolales</taxon>
        <taxon>Basidiobolaceae</taxon>
        <taxon>Basidiobolus</taxon>
    </lineage>
</organism>
<accession>A0ABR2X3F3</accession>
<feature type="signal peptide" evidence="4">
    <location>
        <begin position="1"/>
        <end position="18"/>
    </location>
</feature>
<sequence>MCSSKVILLILGICSVFGDQLPISQNSIPAHPTSPAGSIPPHPTTSLSSTPPQAILPPGSLPIGVLAPINSEVVSQIDLSRVPNIPVKLPGTGTCPGICKPDGCENCWESCGICKRPTDIWSCPMANNLGLTFDDGPGDDTPKLLDILAAEGVKATFCVIGVLLQSPKHAETMRRIYKEGHTICSHTWSHPHLMSLTNEQIVSEMKATEDIIIKTIGVKPRYLRPPFGEVDDRVRAVVEAMGYKVLMWNLDTLDWKFWQTNASAIGDSINQNLASTANPTRSWVTLMHDIYSASVSQVPGMIRTAKSMGLELQSAGQCLGDSWVPVQVSTREVHSTSSSPKLLTYEIWTISIIYVIFSSIVVD</sequence>
<dbReference type="Proteomes" id="UP001479436">
    <property type="component" value="Unassembled WGS sequence"/>
</dbReference>
<dbReference type="EC" id="3.5.1.41" evidence="6"/>
<keyword evidence="4" id="KW-0732">Signal</keyword>
<dbReference type="InterPro" id="IPR002509">
    <property type="entry name" value="NODB_dom"/>
</dbReference>
<keyword evidence="1" id="KW-0479">Metal-binding</keyword>
<proteinExistence type="predicted"/>
<dbReference type="PANTHER" id="PTHR10587">
    <property type="entry name" value="GLYCOSYL TRANSFERASE-RELATED"/>
    <property type="match status" value="1"/>
</dbReference>
<dbReference type="PANTHER" id="PTHR10587:SF133">
    <property type="entry name" value="CHITIN DEACETYLASE 1-RELATED"/>
    <property type="match status" value="1"/>
</dbReference>
<feature type="chain" id="PRO_5046342198" evidence="4">
    <location>
        <begin position="19"/>
        <end position="363"/>
    </location>
</feature>
<dbReference type="PROSITE" id="PS51677">
    <property type="entry name" value="NODB"/>
    <property type="match status" value="1"/>
</dbReference>
<feature type="domain" description="NodB homology" evidence="5">
    <location>
        <begin position="127"/>
        <end position="313"/>
    </location>
</feature>